<name>A0A6G7B9F2_9LACO</name>
<dbReference type="InterPro" id="IPR024529">
    <property type="entry name" value="ECF_trnsprt_substrate-spec"/>
</dbReference>
<keyword evidence="1" id="KW-0812">Transmembrane</keyword>
<reference evidence="2 3" key="1">
    <citation type="submission" date="2020-02" db="EMBL/GenBank/DDBJ databases">
        <title>Complete genome sequences of six Lactobacillus iners strains isolated from the human vagina.</title>
        <authorList>
            <person name="France M.T."/>
            <person name="Rutt L."/>
            <person name="Narina S."/>
            <person name="Arbaugh S."/>
            <person name="Humphrys M.S."/>
            <person name="Ma B."/>
            <person name="Hayward M.R."/>
            <person name="Relman D."/>
            <person name="Kwon D.S."/>
            <person name="Ravel J."/>
        </authorList>
    </citation>
    <scope>NUCLEOTIDE SEQUENCE [LARGE SCALE GENOMIC DNA]</scope>
    <source>
        <strain evidence="2 3">C0210C1</strain>
    </source>
</reference>
<evidence type="ECO:0000313" key="3">
    <source>
        <dbReference type="Proteomes" id="UP000501676"/>
    </source>
</evidence>
<dbReference type="Proteomes" id="UP000501676">
    <property type="component" value="Chromosome"/>
</dbReference>
<organism evidence="2 3">
    <name type="scientific">Lactobacillus iners</name>
    <dbReference type="NCBI Taxonomy" id="147802"/>
    <lineage>
        <taxon>Bacteria</taxon>
        <taxon>Bacillati</taxon>
        <taxon>Bacillota</taxon>
        <taxon>Bacilli</taxon>
        <taxon>Lactobacillales</taxon>
        <taxon>Lactobacillaceae</taxon>
        <taxon>Lactobacillus</taxon>
    </lineage>
</organism>
<feature type="transmembrane region" description="Helical" evidence="1">
    <location>
        <begin position="166"/>
        <end position="193"/>
    </location>
</feature>
<evidence type="ECO:0000313" key="2">
    <source>
        <dbReference type="EMBL" id="QIH24087.1"/>
    </source>
</evidence>
<feature type="transmembrane region" description="Helical" evidence="1">
    <location>
        <begin position="86"/>
        <end position="108"/>
    </location>
</feature>
<dbReference type="GO" id="GO:0022857">
    <property type="term" value="F:transmembrane transporter activity"/>
    <property type="evidence" value="ECO:0007669"/>
    <property type="project" value="InterPro"/>
</dbReference>
<feature type="transmembrane region" description="Helical" evidence="1">
    <location>
        <begin position="43"/>
        <end position="66"/>
    </location>
</feature>
<dbReference type="RefSeq" id="WP_102695496.1">
    <property type="nucleotide sequence ID" value="NZ_CP049228.1"/>
</dbReference>
<gene>
    <name evidence="2" type="ORF">G6Z83_05265</name>
</gene>
<feature type="transmembrane region" description="Helical" evidence="1">
    <location>
        <begin position="6"/>
        <end position="31"/>
    </location>
</feature>
<dbReference type="Pfam" id="PF12822">
    <property type="entry name" value="ECF_trnsprt"/>
    <property type="match status" value="1"/>
</dbReference>
<accession>A0A6G7B9F2</accession>
<keyword evidence="1" id="KW-0472">Membrane</keyword>
<proteinExistence type="predicted"/>
<protein>
    <submittedName>
        <fullName evidence="2">ECF transporter S component</fullName>
    </submittedName>
</protein>
<evidence type="ECO:0000256" key="1">
    <source>
        <dbReference type="SAM" id="Phobius"/>
    </source>
</evidence>
<dbReference type="EMBL" id="CP049228">
    <property type="protein sequence ID" value="QIH24087.1"/>
    <property type="molecule type" value="Genomic_DNA"/>
</dbReference>
<keyword evidence="1" id="KW-1133">Transmembrane helix</keyword>
<dbReference type="Gene3D" id="1.10.1760.20">
    <property type="match status" value="1"/>
</dbReference>
<feature type="transmembrane region" description="Helical" evidence="1">
    <location>
        <begin position="120"/>
        <end position="146"/>
    </location>
</feature>
<dbReference type="AlphaFoldDB" id="A0A6G7B9F2"/>
<sequence>MANKKINTIAILSVFVAIVMLQTFIPCLGYIRFFPALPSITTLPLTVTVFGILMGPKMGGFLGLFWGALSLFRAYTQPADLVSIMLFQNAVIAIIPRFLAGVVPGLIGKLWQQRHSTRNYLISVVAGVASTLTNTLMVILFTSIFYNHSSKLMSCLGYADTSKSLIIVLLIALSFNSACEAIFTGILTPLIVVPLKKVLSKRL</sequence>